<accession>A0A645BUD0</accession>
<gene>
    <name evidence="1" type="ORF">SDC9_115162</name>
</gene>
<sequence>MRYIKVIRISGSYFAREFEKSEKSRKAVKKREVDEKTVAEQFLKGDATVRVIFEDNDRKPIDLSYESDEDKIKRYLGPKFLENY</sequence>
<evidence type="ECO:0000313" key="1">
    <source>
        <dbReference type="EMBL" id="MPM68231.1"/>
    </source>
</evidence>
<protein>
    <submittedName>
        <fullName evidence="1">Uncharacterized protein</fullName>
    </submittedName>
</protein>
<proteinExistence type="predicted"/>
<dbReference type="AlphaFoldDB" id="A0A645BUD0"/>
<name>A0A645BUD0_9ZZZZ</name>
<dbReference type="EMBL" id="VSSQ01022138">
    <property type="protein sequence ID" value="MPM68231.1"/>
    <property type="molecule type" value="Genomic_DNA"/>
</dbReference>
<comment type="caution">
    <text evidence="1">The sequence shown here is derived from an EMBL/GenBank/DDBJ whole genome shotgun (WGS) entry which is preliminary data.</text>
</comment>
<reference evidence="1" key="1">
    <citation type="submission" date="2019-08" db="EMBL/GenBank/DDBJ databases">
        <authorList>
            <person name="Kucharzyk K."/>
            <person name="Murdoch R.W."/>
            <person name="Higgins S."/>
            <person name="Loffler F."/>
        </authorList>
    </citation>
    <scope>NUCLEOTIDE SEQUENCE</scope>
</reference>
<organism evidence="1">
    <name type="scientific">bioreactor metagenome</name>
    <dbReference type="NCBI Taxonomy" id="1076179"/>
    <lineage>
        <taxon>unclassified sequences</taxon>
        <taxon>metagenomes</taxon>
        <taxon>ecological metagenomes</taxon>
    </lineage>
</organism>